<gene>
    <name evidence="3" type="ORF">BPA01_16060</name>
</gene>
<dbReference type="InterPro" id="IPR051450">
    <property type="entry name" value="Gfo/Idh/MocA_Oxidoreductases"/>
</dbReference>
<dbReference type="Pfam" id="PF22725">
    <property type="entry name" value="GFO_IDH_MocA_C3"/>
    <property type="match status" value="1"/>
</dbReference>
<evidence type="ECO:0000259" key="2">
    <source>
        <dbReference type="Pfam" id="PF22725"/>
    </source>
</evidence>
<protein>
    <submittedName>
        <fullName evidence="3">Dehydrogenase</fullName>
    </submittedName>
</protein>
<keyword evidence="4" id="KW-1185">Reference proteome</keyword>
<dbReference type="RefSeq" id="WP_122966308.1">
    <property type="nucleotide sequence ID" value="NZ_BJMH01000006.1"/>
</dbReference>
<sequence length="330" mass="36308">MKVGILSFAHMHAQSYAAHLRNHPDAELHAIWDDDPVRGEAMAAAYGAKYYRDLAAFLQSPIEAVVVCSENARHKAHVLACAKAKKHVLCEKPIATTVPDAEEMIRVCAAEAVILQVAYPVRFAPAIERVKELVQLGALGEILAINSTNHGQMPGGWFVEEEQSGGGAATDHIVHLMDLVRWMLADEVKSVYAELDTRFHQLAVEDCGMVSLVLESGVIVGIDPSWSRPKTFPTWGDVTMRIVGTQGTVEVDVFRQHLLHYNDQAGKLNQLPWAADMDARLIADFVQAVKEKRAPSISGLDGLRTLEVVKAAYESNRLQQTVFIDRALLA</sequence>
<comment type="caution">
    <text evidence="3">The sequence shown here is derived from an EMBL/GenBank/DDBJ whole genome shotgun (WGS) entry which is preliminary data.</text>
</comment>
<dbReference type="Pfam" id="PF01408">
    <property type="entry name" value="GFO_IDH_MocA"/>
    <property type="match status" value="1"/>
</dbReference>
<proteinExistence type="predicted"/>
<dbReference type="InterPro" id="IPR055170">
    <property type="entry name" value="GFO_IDH_MocA-like_dom"/>
</dbReference>
<evidence type="ECO:0000313" key="4">
    <source>
        <dbReference type="Proteomes" id="UP000316882"/>
    </source>
</evidence>
<dbReference type="InterPro" id="IPR036291">
    <property type="entry name" value="NAD(P)-bd_dom_sf"/>
</dbReference>
<dbReference type="EMBL" id="BJMH01000006">
    <property type="protein sequence ID" value="GEB32026.1"/>
    <property type="molecule type" value="Genomic_DNA"/>
</dbReference>
<reference evidence="3 4" key="1">
    <citation type="submission" date="2019-06" db="EMBL/GenBank/DDBJ databases">
        <title>Whole genome shotgun sequence of Brevibacillus parabrevis NBRC 12334.</title>
        <authorList>
            <person name="Hosoyama A."/>
            <person name="Uohara A."/>
            <person name="Ohji S."/>
            <person name="Ichikawa N."/>
        </authorList>
    </citation>
    <scope>NUCLEOTIDE SEQUENCE [LARGE SCALE GENOMIC DNA]</scope>
    <source>
        <strain evidence="3 4">NBRC 12334</strain>
    </source>
</reference>
<dbReference type="Proteomes" id="UP000316882">
    <property type="component" value="Unassembled WGS sequence"/>
</dbReference>
<dbReference type="PANTHER" id="PTHR43377:SF1">
    <property type="entry name" value="BILIVERDIN REDUCTASE A"/>
    <property type="match status" value="1"/>
</dbReference>
<dbReference type="InterPro" id="IPR000683">
    <property type="entry name" value="Gfo/Idh/MocA-like_OxRdtase_N"/>
</dbReference>
<dbReference type="GO" id="GO:0000166">
    <property type="term" value="F:nucleotide binding"/>
    <property type="evidence" value="ECO:0007669"/>
    <property type="project" value="InterPro"/>
</dbReference>
<dbReference type="SUPFAM" id="SSF55347">
    <property type="entry name" value="Glyceraldehyde-3-phosphate dehydrogenase-like, C-terminal domain"/>
    <property type="match status" value="1"/>
</dbReference>
<dbReference type="PANTHER" id="PTHR43377">
    <property type="entry name" value="BILIVERDIN REDUCTASE A"/>
    <property type="match status" value="1"/>
</dbReference>
<evidence type="ECO:0000259" key="1">
    <source>
        <dbReference type="Pfam" id="PF01408"/>
    </source>
</evidence>
<dbReference type="AlphaFoldDB" id="A0A4Y3PJ94"/>
<dbReference type="Gene3D" id="3.40.50.720">
    <property type="entry name" value="NAD(P)-binding Rossmann-like Domain"/>
    <property type="match status" value="1"/>
</dbReference>
<dbReference type="SUPFAM" id="SSF51735">
    <property type="entry name" value="NAD(P)-binding Rossmann-fold domains"/>
    <property type="match status" value="1"/>
</dbReference>
<dbReference type="Gene3D" id="3.30.360.10">
    <property type="entry name" value="Dihydrodipicolinate Reductase, domain 2"/>
    <property type="match status" value="1"/>
</dbReference>
<organism evidence="3 4">
    <name type="scientific">Brevibacillus parabrevis</name>
    <dbReference type="NCBI Taxonomy" id="54914"/>
    <lineage>
        <taxon>Bacteria</taxon>
        <taxon>Bacillati</taxon>
        <taxon>Bacillota</taxon>
        <taxon>Bacilli</taxon>
        <taxon>Bacillales</taxon>
        <taxon>Paenibacillaceae</taxon>
        <taxon>Brevibacillus</taxon>
    </lineage>
</organism>
<evidence type="ECO:0000313" key="3">
    <source>
        <dbReference type="EMBL" id="GEB32026.1"/>
    </source>
</evidence>
<name>A0A4Y3PJ94_BREPA</name>
<accession>A0A4Y3PJ94</accession>
<feature type="domain" description="Gfo/Idh/MocA-like oxidoreductase N-terminal" evidence="1">
    <location>
        <begin position="11"/>
        <end position="119"/>
    </location>
</feature>
<feature type="domain" description="GFO/IDH/MocA-like oxidoreductase" evidence="2">
    <location>
        <begin position="128"/>
        <end position="250"/>
    </location>
</feature>